<gene>
    <name evidence="1" type="ORF">DEO72_LG3g2784</name>
</gene>
<dbReference type="EMBL" id="CP039347">
    <property type="protein sequence ID" value="QCD88242.1"/>
    <property type="molecule type" value="Genomic_DNA"/>
</dbReference>
<accession>A0A4D6LHW7</accession>
<keyword evidence="2" id="KW-1185">Reference proteome</keyword>
<dbReference type="AlphaFoldDB" id="A0A4D6LHW7"/>
<protein>
    <submittedName>
        <fullName evidence="1">Uncharacterized protein</fullName>
    </submittedName>
</protein>
<proteinExistence type="predicted"/>
<name>A0A4D6LHW7_VIGUN</name>
<dbReference type="Proteomes" id="UP000501690">
    <property type="component" value="Linkage Group LG3"/>
</dbReference>
<sequence length="90" mass="9326">MLNDLACLRIPTMSTAAAVSGVESLGDSGSDGTNGCLGASAGGVGVGCDGLRGAEAGDNWAKVVVEYKNETNSASEKDKRHCFFIMFWFC</sequence>
<evidence type="ECO:0000313" key="1">
    <source>
        <dbReference type="EMBL" id="QCD88242.1"/>
    </source>
</evidence>
<evidence type="ECO:0000313" key="2">
    <source>
        <dbReference type="Proteomes" id="UP000501690"/>
    </source>
</evidence>
<organism evidence="1 2">
    <name type="scientific">Vigna unguiculata</name>
    <name type="common">Cowpea</name>
    <dbReference type="NCBI Taxonomy" id="3917"/>
    <lineage>
        <taxon>Eukaryota</taxon>
        <taxon>Viridiplantae</taxon>
        <taxon>Streptophyta</taxon>
        <taxon>Embryophyta</taxon>
        <taxon>Tracheophyta</taxon>
        <taxon>Spermatophyta</taxon>
        <taxon>Magnoliopsida</taxon>
        <taxon>eudicotyledons</taxon>
        <taxon>Gunneridae</taxon>
        <taxon>Pentapetalae</taxon>
        <taxon>rosids</taxon>
        <taxon>fabids</taxon>
        <taxon>Fabales</taxon>
        <taxon>Fabaceae</taxon>
        <taxon>Papilionoideae</taxon>
        <taxon>50 kb inversion clade</taxon>
        <taxon>NPAAA clade</taxon>
        <taxon>indigoferoid/millettioid clade</taxon>
        <taxon>Phaseoleae</taxon>
        <taxon>Vigna</taxon>
    </lineage>
</organism>
<reference evidence="1 2" key="1">
    <citation type="submission" date="2019-04" db="EMBL/GenBank/DDBJ databases">
        <title>An improved genome assembly and genetic linkage map for asparagus bean, Vigna unguiculata ssp. sesquipedialis.</title>
        <authorList>
            <person name="Xia Q."/>
            <person name="Zhang R."/>
            <person name="Dong Y."/>
        </authorList>
    </citation>
    <scope>NUCLEOTIDE SEQUENCE [LARGE SCALE GENOMIC DNA]</scope>
    <source>
        <tissue evidence="1">Leaf</tissue>
    </source>
</reference>